<dbReference type="Proteomes" id="UP001161017">
    <property type="component" value="Unassembled WGS sequence"/>
</dbReference>
<name>A0AA43TW99_9LECA</name>
<evidence type="ECO:0000313" key="5">
    <source>
        <dbReference type="Proteomes" id="UP001161017"/>
    </source>
</evidence>
<accession>A0AA43TW99</accession>
<evidence type="ECO:0000259" key="3">
    <source>
        <dbReference type="Pfam" id="PF24809"/>
    </source>
</evidence>
<keyword evidence="5" id="KW-1185">Reference proteome</keyword>
<dbReference type="AlphaFoldDB" id="A0AA43TW99"/>
<reference evidence="4" key="1">
    <citation type="journal article" date="2023" name="Genome Biol. Evol.">
        <title>First Whole Genome Sequence and Flow Cytometry Genome Size Data for the Lichen-Forming Fungus Ramalina farinacea (Ascomycota).</title>
        <authorList>
            <person name="Llewellyn T."/>
            <person name="Mian S."/>
            <person name="Hill R."/>
            <person name="Leitch I.J."/>
            <person name="Gaya E."/>
        </authorList>
    </citation>
    <scope>NUCLEOTIDE SEQUENCE</scope>
    <source>
        <strain evidence="4">LIQ254RAFAR</strain>
    </source>
</reference>
<feature type="domain" description="DUF7708" evidence="3">
    <location>
        <begin position="144"/>
        <end position="282"/>
    </location>
</feature>
<feature type="coiled-coil region" evidence="1">
    <location>
        <begin position="255"/>
        <end position="282"/>
    </location>
</feature>
<feature type="transmembrane region" description="Helical" evidence="2">
    <location>
        <begin position="688"/>
        <end position="708"/>
    </location>
</feature>
<evidence type="ECO:0000313" key="4">
    <source>
        <dbReference type="EMBL" id="MDI1486617.1"/>
    </source>
</evidence>
<gene>
    <name evidence="4" type="ORF">OHK93_005849</name>
</gene>
<comment type="caution">
    <text evidence="4">The sequence shown here is derived from an EMBL/GenBank/DDBJ whole genome shotgun (WGS) entry which is preliminary data.</text>
</comment>
<organism evidence="4 5">
    <name type="scientific">Ramalina farinacea</name>
    <dbReference type="NCBI Taxonomy" id="258253"/>
    <lineage>
        <taxon>Eukaryota</taxon>
        <taxon>Fungi</taxon>
        <taxon>Dikarya</taxon>
        <taxon>Ascomycota</taxon>
        <taxon>Pezizomycotina</taxon>
        <taxon>Lecanoromycetes</taxon>
        <taxon>OSLEUM clade</taxon>
        <taxon>Lecanoromycetidae</taxon>
        <taxon>Lecanorales</taxon>
        <taxon>Lecanorineae</taxon>
        <taxon>Ramalinaceae</taxon>
        <taxon>Ramalina</taxon>
    </lineage>
</organism>
<sequence>MDNGNIQQDDTEIAQKTIRTFSWKAYAENPDDSLIESLVVTEENTKLESEPETTLKEQWMQLFDPASRKALNGGKEDMILADPTKELAKVYQKFLKCLPKDHAARVEDGPPDLRVVVEALTVAELNWKNNREKTRAGRMKALFGKLSINVTKFKDVFAVVPSGDKYVCLMTGSISAIVKATVNHEKIAESVSTALDDLSDDIAYWKELLEAKQNTPRLEHYVARLYVVIFKFLASIMMKWSSKSTITRMFRSFDSEFFREEIDSKKSSIQELERKLTRQAELEWHRQLSRSIEVNTTTVQEMAAAFQDQLVVQLNKQQRILGQSTKDLLKQQLLNLQQMQNLGKSEKPSMNIIDQDSGHRASDTATARMVQYAASRIRSTALELLRPHVVQQQNIPQQFAKSKTLSIHREVFQKIQLWNATPASQRLWILGPYQVPQPSQYSQISAQVVLTAQAAKLPVIYFFGDTKARVIDLVYTLIVQVTDHAPTGFDSDLDFSKARFEAALTGNDDSLCRATQLLQDLISIANTPMLLIVIDGVRMLDRSAATRAQLKDVVAALTASMNAFATRGGAPGTSATGGGGKQALKILFTTDGLTDALVELKGKERMNHMDFAGEDDEADGVPVKLTMTQALTHPWMQDNLEDYTIGMLTLAYHASWSSLMLRLGNGTIPTTVREAESVVRATVNRTRIYVWLGMSLMLTISASFLAVATNFSTTKTVRDTTLAALVMDLTEVTHSRCASGLCNAVALSKEDKELPRMRMESTDDREEGSTCCRRVVFAQDDVSVNGRPRQ</sequence>
<keyword evidence="2" id="KW-0472">Membrane</keyword>
<protein>
    <recommendedName>
        <fullName evidence="3">DUF7708 domain-containing protein</fullName>
    </recommendedName>
</protein>
<dbReference type="Pfam" id="PF24809">
    <property type="entry name" value="DUF7708"/>
    <property type="match status" value="1"/>
</dbReference>
<dbReference type="InterPro" id="IPR056125">
    <property type="entry name" value="DUF7708"/>
</dbReference>
<proteinExistence type="predicted"/>
<keyword evidence="2" id="KW-0812">Transmembrane</keyword>
<evidence type="ECO:0000256" key="2">
    <source>
        <dbReference type="SAM" id="Phobius"/>
    </source>
</evidence>
<dbReference type="EMBL" id="JAPUFD010000003">
    <property type="protein sequence ID" value="MDI1486617.1"/>
    <property type="molecule type" value="Genomic_DNA"/>
</dbReference>
<evidence type="ECO:0000256" key="1">
    <source>
        <dbReference type="SAM" id="Coils"/>
    </source>
</evidence>
<keyword evidence="2" id="KW-1133">Transmembrane helix</keyword>
<keyword evidence="1" id="KW-0175">Coiled coil</keyword>